<evidence type="ECO:0000313" key="17">
    <source>
        <dbReference type="Proteomes" id="UP000824219"/>
    </source>
</evidence>
<dbReference type="InterPro" id="IPR044862">
    <property type="entry name" value="Pro_4_hyd_alph_FE2OG_OXY"/>
</dbReference>
<dbReference type="Gene3D" id="1.25.40.10">
    <property type="entry name" value="Tetratricopeptide repeat domain"/>
    <property type="match status" value="1"/>
</dbReference>
<dbReference type="Pfam" id="PF23558">
    <property type="entry name" value="TPR_P4H"/>
    <property type="match status" value="1"/>
</dbReference>
<evidence type="ECO:0000256" key="9">
    <source>
        <dbReference type="ARBA" id="ARBA00022896"/>
    </source>
</evidence>
<dbReference type="Gene3D" id="6.10.140.1460">
    <property type="match status" value="1"/>
</dbReference>
<feature type="signal peptide" evidence="14">
    <location>
        <begin position="1"/>
        <end position="16"/>
    </location>
</feature>
<evidence type="ECO:0000256" key="13">
    <source>
        <dbReference type="ARBA" id="ARBA00023180"/>
    </source>
</evidence>
<dbReference type="PROSITE" id="PS51471">
    <property type="entry name" value="FE2OG_OXY"/>
    <property type="match status" value="1"/>
</dbReference>
<reference evidence="16 17" key="1">
    <citation type="submission" date="2021-06" db="EMBL/GenBank/DDBJ databases">
        <title>Chromosome-level genome assembly of the red-tail catfish (Hemibagrus wyckioides).</title>
        <authorList>
            <person name="Shao F."/>
        </authorList>
    </citation>
    <scope>NUCLEOTIDE SEQUENCE [LARGE SCALE GENOMIC DNA]</scope>
    <source>
        <strain evidence="16">EC202008001</strain>
        <tissue evidence="16">Blood</tissue>
    </source>
</reference>
<evidence type="ECO:0000256" key="6">
    <source>
        <dbReference type="ARBA" id="ARBA00022723"/>
    </source>
</evidence>
<evidence type="ECO:0000256" key="4">
    <source>
        <dbReference type="ARBA" id="ARBA00006511"/>
    </source>
</evidence>
<dbReference type="OrthoDB" id="420380at2759"/>
<dbReference type="EC" id="1.14.11.2" evidence="5"/>
<feature type="domain" description="Fe2OG dioxygenase" evidence="15">
    <location>
        <begin position="394"/>
        <end position="497"/>
    </location>
</feature>
<dbReference type="InterPro" id="IPR013547">
    <property type="entry name" value="P4H_N"/>
</dbReference>
<dbReference type="GO" id="GO:0005506">
    <property type="term" value="F:iron ion binding"/>
    <property type="evidence" value="ECO:0007669"/>
    <property type="project" value="InterPro"/>
</dbReference>
<dbReference type="InterPro" id="IPR011990">
    <property type="entry name" value="TPR-like_helical_dom_sf"/>
</dbReference>
<keyword evidence="8" id="KW-0256">Endoplasmic reticulum</keyword>
<dbReference type="PANTHER" id="PTHR10869">
    <property type="entry name" value="PROLYL 4-HYDROXYLASE ALPHA SUBUNIT"/>
    <property type="match status" value="1"/>
</dbReference>
<gene>
    <name evidence="16" type="ORF">KOW79_015408</name>
</gene>
<evidence type="ECO:0000259" key="15">
    <source>
        <dbReference type="PROSITE" id="PS51471"/>
    </source>
</evidence>
<evidence type="ECO:0000256" key="12">
    <source>
        <dbReference type="ARBA" id="ARBA00023004"/>
    </source>
</evidence>
<name>A0A9D3NDM2_9TELE</name>
<dbReference type="GO" id="GO:0004656">
    <property type="term" value="F:procollagen-proline 4-dioxygenase activity"/>
    <property type="evidence" value="ECO:0007669"/>
    <property type="project" value="UniProtKB-EC"/>
</dbReference>
<organism evidence="16 17">
    <name type="scientific">Hemibagrus wyckioides</name>
    <dbReference type="NCBI Taxonomy" id="337641"/>
    <lineage>
        <taxon>Eukaryota</taxon>
        <taxon>Metazoa</taxon>
        <taxon>Chordata</taxon>
        <taxon>Craniata</taxon>
        <taxon>Vertebrata</taxon>
        <taxon>Euteleostomi</taxon>
        <taxon>Actinopterygii</taxon>
        <taxon>Neopterygii</taxon>
        <taxon>Teleostei</taxon>
        <taxon>Ostariophysi</taxon>
        <taxon>Siluriformes</taxon>
        <taxon>Bagridae</taxon>
        <taxon>Hemibagrus</taxon>
    </lineage>
</organism>
<dbReference type="EMBL" id="JAHKSW010000018">
    <property type="protein sequence ID" value="KAG7320993.1"/>
    <property type="molecule type" value="Genomic_DNA"/>
</dbReference>
<dbReference type="InterPro" id="IPR045054">
    <property type="entry name" value="P4HA-like"/>
</dbReference>
<evidence type="ECO:0000256" key="3">
    <source>
        <dbReference type="ARBA" id="ARBA00004319"/>
    </source>
</evidence>
<dbReference type="InterPro" id="IPR006620">
    <property type="entry name" value="Pro_4_hyd_alph"/>
</dbReference>
<evidence type="ECO:0000256" key="5">
    <source>
        <dbReference type="ARBA" id="ARBA00012269"/>
    </source>
</evidence>
<protein>
    <recommendedName>
        <fullName evidence="5">procollagen-proline 4-dioxygenase</fullName>
        <ecNumber evidence="5">1.14.11.2</ecNumber>
    </recommendedName>
</protein>
<dbReference type="Pfam" id="PF13640">
    <property type="entry name" value="2OG-FeII_Oxy_3"/>
    <property type="match status" value="1"/>
</dbReference>
<evidence type="ECO:0000256" key="8">
    <source>
        <dbReference type="ARBA" id="ARBA00022824"/>
    </source>
</evidence>
<evidence type="ECO:0000256" key="1">
    <source>
        <dbReference type="ARBA" id="ARBA00001961"/>
    </source>
</evidence>
<dbReference type="FunFam" id="2.60.120.620:FF:000001">
    <property type="entry name" value="Prolyl 4-hydroxylase subunit alpha 2"/>
    <property type="match status" value="1"/>
</dbReference>
<dbReference type="PANTHER" id="PTHR10869:SF244">
    <property type="entry name" value="PROLYL 4-HYDROXYLASE SUBUNIT ALPHA-2"/>
    <property type="match status" value="1"/>
</dbReference>
<sequence length="546" mass="62140">MEMKWIIFLILHICAGIDEFYSSTDHMTQLIDIKSDLTHSLQFYISSLENQIDLTRRALQDLDSISDDTSKDPEILISNPLTAYKFVRQLRNVGTAIEKITKKNISKDLDILMSKTQLLPNENNLDGIALAIVRLQELYRLEPKDMTETPSALNPDECFHIAMIAHQNQQFHCAILWIQETMRKLHDGAEAVLTEQKVLTLLTSIQFQVLNQPSALGVTQPLLHYDHLNWKPILQSAYTNSLIENIKNWDGMQHFLTAFDMSSLHRTWQNGYEALCRGQGIKMTPARQKNLVCRYTTGQGNPQLIYAPAKEEEEWDEPLILRYHDFISLSEIEVIKRLSRPKLSRAKVSDPVTGKLMSTTLRVSKSAWLSKDESPVVGRVSQRIADITGLDMDTAEDLQVANYGIGGQYEPHYDSMVANGVPFTERRIATVLVYMSDVEVGGSTVFPDIGAALQPKIGSAVIWFNLLKSGEEDTRTLHAACPVFVGTKWVANKWICCRGQEFRRRDKTVRRRIICKPWFVVEICIWYSVCQNNEEETALETSVSCI</sequence>
<dbReference type="AlphaFoldDB" id="A0A9D3NDM2"/>
<evidence type="ECO:0000256" key="7">
    <source>
        <dbReference type="ARBA" id="ARBA00022803"/>
    </source>
</evidence>
<dbReference type="InterPro" id="IPR059068">
    <property type="entry name" value="TPR_P4H"/>
</dbReference>
<evidence type="ECO:0000256" key="14">
    <source>
        <dbReference type="SAM" id="SignalP"/>
    </source>
</evidence>
<keyword evidence="12" id="KW-0408">Iron</keyword>
<keyword evidence="6" id="KW-0479">Metal-binding</keyword>
<keyword evidence="9" id="KW-0847">Vitamin C</keyword>
<dbReference type="Pfam" id="PF08336">
    <property type="entry name" value="P4Ha_N"/>
    <property type="match status" value="1"/>
</dbReference>
<feature type="chain" id="PRO_5039261901" description="procollagen-proline 4-dioxygenase" evidence="14">
    <location>
        <begin position="17"/>
        <end position="546"/>
    </location>
</feature>
<keyword evidence="10" id="KW-0223">Dioxygenase</keyword>
<evidence type="ECO:0000256" key="10">
    <source>
        <dbReference type="ARBA" id="ARBA00022964"/>
    </source>
</evidence>
<dbReference type="GO" id="GO:0005788">
    <property type="term" value="C:endoplasmic reticulum lumen"/>
    <property type="evidence" value="ECO:0007669"/>
    <property type="project" value="UniProtKB-SubCell"/>
</dbReference>
<keyword evidence="17" id="KW-1185">Reference proteome</keyword>
<dbReference type="SMART" id="SM00702">
    <property type="entry name" value="P4Hc"/>
    <property type="match status" value="1"/>
</dbReference>
<dbReference type="Proteomes" id="UP000824219">
    <property type="component" value="Linkage Group LG18"/>
</dbReference>
<comment type="cofactor">
    <cofactor evidence="1">
        <name>L-ascorbate</name>
        <dbReference type="ChEBI" id="CHEBI:38290"/>
    </cofactor>
</comment>
<keyword evidence="11" id="KW-0560">Oxidoreductase</keyword>
<keyword evidence="7" id="KW-0802">TPR repeat</keyword>
<comment type="subcellular location">
    <subcellularLocation>
        <location evidence="3">Endoplasmic reticulum lumen</location>
    </subcellularLocation>
</comment>
<dbReference type="Gene3D" id="2.60.120.620">
    <property type="entry name" value="q2cbj1_9rhob like domain"/>
    <property type="match status" value="1"/>
</dbReference>
<keyword evidence="14" id="KW-0732">Signal</keyword>
<comment type="similarity">
    <text evidence="4">Belongs to the P4HA family.</text>
</comment>
<comment type="caution">
    <text evidence="16">The sequence shown here is derived from an EMBL/GenBank/DDBJ whole genome shotgun (WGS) entry which is preliminary data.</text>
</comment>
<comment type="function">
    <text evidence="2">Catalyzes the post-translational formation of 4-hydroxyproline in -Xaa-Pro-Gly- sequences in collagens and other proteins.</text>
</comment>
<keyword evidence="13" id="KW-0325">Glycoprotein</keyword>
<dbReference type="InterPro" id="IPR005123">
    <property type="entry name" value="Oxoglu/Fe-dep_dioxygenase_dom"/>
</dbReference>
<proteinExistence type="inferred from homology"/>
<evidence type="ECO:0000256" key="11">
    <source>
        <dbReference type="ARBA" id="ARBA00023002"/>
    </source>
</evidence>
<accession>A0A9D3NDM2</accession>
<evidence type="ECO:0000313" key="16">
    <source>
        <dbReference type="EMBL" id="KAG7320993.1"/>
    </source>
</evidence>
<dbReference type="GO" id="GO:0031418">
    <property type="term" value="F:L-ascorbic acid binding"/>
    <property type="evidence" value="ECO:0007669"/>
    <property type="project" value="UniProtKB-KW"/>
</dbReference>
<evidence type="ECO:0000256" key="2">
    <source>
        <dbReference type="ARBA" id="ARBA00002035"/>
    </source>
</evidence>